<comment type="caution">
    <text evidence="1">The sequence shown here is derived from an EMBL/GenBank/DDBJ whole genome shotgun (WGS) entry which is preliminary data.</text>
</comment>
<reference evidence="1" key="1">
    <citation type="submission" date="2021-06" db="EMBL/GenBank/DDBJ databases">
        <authorList>
            <person name="Kallberg Y."/>
            <person name="Tangrot J."/>
            <person name="Rosling A."/>
        </authorList>
    </citation>
    <scope>NUCLEOTIDE SEQUENCE</scope>
    <source>
        <strain evidence="1">IN212</strain>
    </source>
</reference>
<proteinExistence type="predicted"/>
<protein>
    <submittedName>
        <fullName evidence="1">15729_t:CDS:1</fullName>
    </submittedName>
</protein>
<accession>A0A9N9AQ33</accession>
<dbReference type="AlphaFoldDB" id="A0A9N9AQ33"/>
<gene>
    <name evidence="1" type="ORF">RFULGI_LOCUS4129</name>
</gene>
<dbReference type="OrthoDB" id="3163292at2759"/>
<feature type="non-terminal residue" evidence="1">
    <location>
        <position position="1"/>
    </location>
</feature>
<keyword evidence="2" id="KW-1185">Reference proteome</keyword>
<organism evidence="1 2">
    <name type="scientific">Racocetra fulgida</name>
    <dbReference type="NCBI Taxonomy" id="60492"/>
    <lineage>
        <taxon>Eukaryota</taxon>
        <taxon>Fungi</taxon>
        <taxon>Fungi incertae sedis</taxon>
        <taxon>Mucoromycota</taxon>
        <taxon>Glomeromycotina</taxon>
        <taxon>Glomeromycetes</taxon>
        <taxon>Diversisporales</taxon>
        <taxon>Gigasporaceae</taxon>
        <taxon>Racocetra</taxon>
    </lineage>
</organism>
<evidence type="ECO:0000313" key="1">
    <source>
        <dbReference type="EMBL" id="CAG8538873.1"/>
    </source>
</evidence>
<name>A0A9N9AQ33_9GLOM</name>
<evidence type="ECO:0000313" key="2">
    <source>
        <dbReference type="Proteomes" id="UP000789396"/>
    </source>
</evidence>
<dbReference type="Proteomes" id="UP000789396">
    <property type="component" value="Unassembled WGS sequence"/>
</dbReference>
<sequence>FFPFLDKFSFKEDYKDKSTLYNKNVINQDDKHRAVNNHDVALLNDYNAYNSSLYQNVQDINHFVNTHGSHYSEFQMDIVSQGSSYYYPIELFWYLLLTNAYIRVKILVNSVK</sequence>
<dbReference type="EMBL" id="CAJVPZ010003973">
    <property type="protein sequence ID" value="CAG8538873.1"/>
    <property type="molecule type" value="Genomic_DNA"/>
</dbReference>